<dbReference type="InterPro" id="IPR018961">
    <property type="entry name" value="DnaJ_homolog_subfam-C_membr-28"/>
</dbReference>
<dbReference type="EMBL" id="AZXY01000007">
    <property type="protein sequence ID" value="KSZ57866.1"/>
    <property type="molecule type" value="Genomic_DNA"/>
</dbReference>
<reference evidence="2 3" key="2">
    <citation type="journal article" date="2016" name="Genome Announc.">
        <title>Draft Genome Sequence of a Versatile Hydrocarbon-Degrading Bacterium, Rhodococcus pyridinivorans Strain KG-16, Collected from Oil Fields in India.</title>
        <authorList>
            <person name="Aggarwal R.K."/>
            <person name="Dawar C."/>
            <person name="Phanindranath R."/>
            <person name="Mutnuri L."/>
            <person name="Dayal A.M."/>
        </authorList>
    </citation>
    <scope>NUCLEOTIDE SEQUENCE [LARGE SCALE GENOMIC DNA]</scope>
    <source>
        <strain evidence="2 3">KG-16</strain>
    </source>
</reference>
<sequence length="178" mass="21142">MTERKRWDLTFETWIERQIRVAQDRGDFDDLPGYGKPIPDHGDDELWWVKSYLAREGLSTEALLPPELQLRREIERLPDTVGSAPSEKVVREIVSDLNRRIADCLRFPSGLPVPIHKVDAEEMVEVWKLERARRREEARTALNSTRPRLETESETGVARRRWIFRWFRRRNRPVVREG</sequence>
<evidence type="ECO:0000259" key="1">
    <source>
        <dbReference type="Pfam" id="PF09350"/>
    </source>
</evidence>
<accession>A0A0V9UIM7</accession>
<dbReference type="Pfam" id="PF09350">
    <property type="entry name" value="DJC28_CD"/>
    <property type="match status" value="1"/>
</dbReference>
<proteinExistence type="predicted"/>
<feature type="domain" description="DnaJ homologue subfamily C member 28 conserved" evidence="1">
    <location>
        <begin position="14"/>
        <end position="80"/>
    </location>
</feature>
<evidence type="ECO:0000313" key="2">
    <source>
        <dbReference type="EMBL" id="KSZ57866.1"/>
    </source>
</evidence>
<organism evidence="2 3">
    <name type="scientific">Rhodococcus pyridinivorans KG-16</name>
    <dbReference type="NCBI Taxonomy" id="1441730"/>
    <lineage>
        <taxon>Bacteria</taxon>
        <taxon>Bacillati</taxon>
        <taxon>Actinomycetota</taxon>
        <taxon>Actinomycetes</taxon>
        <taxon>Mycobacteriales</taxon>
        <taxon>Nocardiaceae</taxon>
        <taxon>Rhodococcus</taxon>
    </lineage>
</organism>
<evidence type="ECO:0000313" key="3">
    <source>
        <dbReference type="Proteomes" id="UP000053060"/>
    </source>
</evidence>
<gene>
    <name evidence="2" type="ORF">Z045_14965</name>
</gene>
<dbReference type="Proteomes" id="UP000053060">
    <property type="component" value="Unassembled WGS sequence"/>
</dbReference>
<name>A0A0V9UIM7_9NOCA</name>
<dbReference type="PATRIC" id="fig|1441730.3.peg.3112"/>
<comment type="caution">
    <text evidence="2">The sequence shown here is derived from an EMBL/GenBank/DDBJ whole genome shotgun (WGS) entry which is preliminary data.</text>
</comment>
<dbReference type="AlphaFoldDB" id="A0A0V9UIM7"/>
<dbReference type="RefSeq" id="WP_060652562.1">
    <property type="nucleotide sequence ID" value="NZ_AZXY01000007.1"/>
</dbReference>
<protein>
    <submittedName>
        <fullName evidence="2">Molecular chaperone DnaJ</fullName>
    </submittedName>
</protein>
<reference evidence="3" key="1">
    <citation type="submission" date="2015-01" db="EMBL/GenBank/DDBJ databases">
        <title>Draft genome sequence of Rhodococcus pyridinivorans strain KG-16, a hydrocarbon-degrading bacterium.</title>
        <authorList>
            <person name="Aggarwal R.K."/>
            <person name="Dawar C."/>
        </authorList>
    </citation>
    <scope>NUCLEOTIDE SEQUENCE [LARGE SCALE GENOMIC DNA]</scope>
    <source>
        <strain evidence="3">KG-16</strain>
    </source>
</reference>